<evidence type="ECO:0000259" key="3">
    <source>
        <dbReference type="Pfam" id="PF00296"/>
    </source>
</evidence>
<comment type="caution">
    <text evidence="4">The sequence shown here is derived from an EMBL/GenBank/DDBJ whole genome shotgun (WGS) entry which is preliminary data.</text>
</comment>
<dbReference type="PANTHER" id="PTHR30137:SF19">
    <property type="entry name" value="LUCIFERASE-LIKE MONOOXYGENASE"/>
    <property type="match status" value="1"/>
</dbReference>
<protein>
    <submittedName>
        <fullName evidence="4">LLM class flavin-dependent oxidoreductase</fullName>
    </submittedName>
</protein>
<dbReference type="Proteomes" id="UP000275076">
    <property type="component" value="Unassembled WGS sequence"/>
</dbReference>
<proteinExistence type="predicted"/>
<accession>A0A428N9W7</accession>
<dbReference type="InterPro" id="IPR011251">
    <property type="entry name" value="Luciferase-like_dom"/>
</dbReference>
<comment type="similarity">
    <text evidence="1">To bacterial alkanal monooxygenase alpha and beta chains.</text>
</comment>
<dbReference type="InterPro" id="IPR036661">
    <property type="entry name" value="Luciferase-like_sf"/>
</dbReference>
<name>A0A428N9W7_9BACI</name>
<dbReference type="GO" id="GO:0016705">
    <property type="term" value="F:oxidoreductase activity, acting on paired donors, with incorporation or reduction of molecular oxygen"/>
    <property type="evidence" value="ECO:0007669"/>
    <property type="project" value="InterPro"/>
</dbReference>
<sequence>MKLSILDQSPISEGSTPQQALKQTKELAQYAESFGYTRFWVAEHHSTSGLASSSPEVLISHLASNTEQIRIGSGGVLLPQYSPYKVAENFKLLEALFPGRIDLGVGRSPGGGQTIRLALTDGVKKNLIEFPRQLSDLQGFLDGTLPKDHPYSSIKTAPLIHSLPQTWVLGLSARGAKHAAANSAGFTYGHFINPNHGEEAAEEYVSQFQSSERMPYPHITACVFVVCAETEEEAEELALSQDLWLLAVEKGRSTKIPSVEEAKQTALSEEEKQRVRENRKRAIIGTPNQVKQELQRLSERYQTDEIMVITNIYDFKKKVDSYKLLASAFELI</sequence>
<dbReference type="FunFam" id="3.20.20.30:FF:000002">
    <property type="entry name" value="LLM class flavin-dependent oxidoreductase"/>
    <property type="match status" value="1"/>
</dbReference>
<dbReference type="InterPro" id="IPR019949">
    <property type="entry name" value="CmoO-like"/>
</dbReference>
<dbReference type="AlphaFoldDB" id="A0A428N9W7"/>
<reference evidence="4 5" key="1">
    <citation type="submission" date="2018-10" db="EMBL/GenBank/DDBJ databases">
        <title>Draft genome sequence of Bacillus salarius IM0101, isolated from a hypersaline soil in Inner Mongolia, China.</title>
        <authorList>
            <person name="Yamprayoonswat W."/>
            <person name="Boonvisut S."/>
            <person name="Jumpathong W."/>
            <person name="Sittihan S."/>
            <person name="Ruangsuj P."/>
            <person name="Wanthongcharoen S."/>
            <person name="Thongpramul N."/>
            <person name="Pimmason S."/>
            <person name="Yu B."/>
            <person name="Yasawong M."/>
        </authorList>
    </citation>
    <scope>NUCLEOTIDE SEQUENCE [LARGE SCALE GENOMIC DNA]</scope>
    <source>
        <strain evidence="4 5">IM0101</strain>
    </source>
</reference>
<keyword evidence="5" id="KW-1185">Reference proteome</keyword>
<dbReference type="SUPFAM" id="SSF51679">
    <property type="entry name" value="Bacterial luciferase-like"/>
    <property type="match status" value="1"/>
</dbReference>
<feature type="region of interest" description="Disordered" evidence="2">
    <location>
        <begin position="1"/>
        <end position="20"/>
    </location>
</feature>
<evidence type="ECO:0000256" key="2">
    <source>
        <dbReference type="SAM" id="MobiDB-lite"/>
    </source>
</evidence>
<dbReference type="Gene3D" id="3.20.20.30">
    <property type="entry name" value="Luciferase-like domain"/>
    <property type="match status" value="1"/>
</dbReference>
<dbReference type="CDD" id="cd00347">
    <property type="entry name" value="Flavin_utilizing_monoxygenases"/>
    <property type="match status" value="1"/>
</dbReference>
<evidence type="ECO:0000313" key="5">
    <source>
        <dbReference type="Proteomes" id="UP000275076"/>
    </source>
</evidence>
<dbReference type="PANTHER" id="PTHR30137">
    <property type="entry name" value="LUCIFERASE-LIKE MONOOXYGENASE"/>
    <property type="match status" value="1"/>
</dbReference>
<dbReference type="EMBL" id="RBVX01000001">
    <property type="protein sequence ID" value="RSL35192.1"/>
    <property type="molecule type" value="Genomic_DNA"/>
</dbReference>
<evidence type="ECO:0000256" key="1">
    <source>
        <dbReference type="ARBA" id="ARBA00007789"/>
    </source>
</evidence>
<feature type="domain" description="Luciferase-like" evidence="3">
    <location>
        <begin position="1"/>
        <end position="299"/>
    </location>
</feature>
<dbReference type="OrthoDB" id="9780518at2"/>
<gene>
    <name evidence="4" type="ORF">D7Z54_01050</name>
</gene>
<organism evidence="4 5">
    <name type="scientific">Salibacterium salarium</name>
    <dbReference type="NCBI Taxonomy" id="284579"/>
    <lineage>
        <taxon>Bacteria</taxon>
        <taxon>Bacillati</taxon>
        <taxon>Bacillota</taxon>
        <taxon>Bacilli</taxon>
        <taxon>Bacillales</taxon>
        <taxon>Bacillaceae</taxon>
    </lineage>
</organism>
<dbReference type="Pfam" id="PF00296">
    <property type="entry name" value="Bac_luciferase"/>
    <property type="match status" value="1"/>
</dbReference>
<dbReference type="InterPro" id="IPR050766">
    <property type="entry name" value="Bact_Lucif_Oxidored"/>
</dbReference>
<evidence type="ECO:0000313" key="4">
    <source>
        <dbReference type="EMBL" id="RSL35192.1"/>
    </source>
</evidence>
<dbReference type="GO" id="GO:0005829">
    <property type="term" value="C:cytosol"/>
    <property type="evidence" value="ECO:0007669"/>
    <property type="project" value="TreeGrafter"/>
</dbReference>
<dbReference type="NCBIfam" id="TIGR03558">
    <property type="entry name" value="oxido_grp_1"/>
    <property type="match status" value="1"/>
</dbReference>